<sequence>MREIVFDTETTGVEPLKGDRVVEIGCVEIVDRLPTGATFHCYINPERDMPAEAFAVHGLSSQFLADKPVFADIAADFLAFIGDAPLVAHNAQFDVNFLNAEFARLGLPPIAPERVVDTLVIARRKFPGANNTLDGLCSRFGVDNSRRSRHGALLDAEILAEVYLELMGGRQTGLDLTVAVPDRAAPLLEKRAKDDGPLERRVPRPQLLTDEDVGRHRAFVATLGEKALWLQYMQPQADGDA</sequence>
<dbReference type="Pfam" id="PF00929">
    <property type="entry name" value="RNase_T"/>
    <property type="match status" value="1"/>
</dbReference>
<keyword evidence="10 17" id="KW-0378">Hydrolase</keyword>
<dbReference type="InterPro" id="IPR036397">
    <property type="entry name" value="RNaseH_sf"/>
</dbReference>
<keyword evidence="8 17" id="KW-0540">Nuclease</keyword>
<evidence type="ECO:0000256" key="9">
    <source>
        <dbReference type="ARBA" id="ARBA00022723"/>
    </source>
</evidence>
<evidence type="ECO:0000256" key="3">
    <source>
        <dbReference type="ARBA" id="ARBA00012417"/>
    </source>
</evidence>
<feature type="domain" description="Exonuclease" evidence="18">
    <location>
        <begin position="2"/>
        <end position="172"/>
    </location>
</feature>
<evidence type="ECO:0000256" key="7">
    <source>
        <dbReference type="ARBA" id="ARBA00022705"/>
    </source>
</evidence>
<keyword evidence="7 17" id="KW-0235">DNA replication</keyword>
<dbReference type="GO" id="GO:0003887">
    <property type="term" value="F:DNA-directed DNA polymerase activity"/>
    <property type="evidence" value="ECO:0007669"/>
    <property type="project" value="UniProtKB-EC"/>
</dbReference>
<dbReference type="InterPro" id="IPR006309">
    <property type="entry name" value="DnaQ_proteo"/>
</dbReference>
<dbReference type="RefSeq" id="WP_376832698.1">
    <property type="nucleotide sequence ID" value="NZ_JBHLWR010000006.1"/>
</dbReference>
<gene>
    <name evidence="17 19" type="primary">dnaQ</name>
    <name evidence="19" type="ORF">ACFOEX_03440</name>
</gene>
<keyword evidence="11 17" id="KW-0269">Exonuclease</keyword>
<dbReference type="InterPro" id="IPR013520">
    <property type="entry name" value="Ribonucl_H"/>
</dbReference>
<dbReference type="EC" id="2.7.7.7" evidence="3 17"/>
<dbReference type="InterPro" id="IPR006054">
    <property type="entry name" value="DnaQ"/>
</dbReference>
<evidence type="ECO:0000256" key="5">
    <source>
        <dbReference type="ARBA" id="ARBA00022679"/>
    </source>
</evidence>
<comment type="function">
    <text evidence="15 17">DNA polymerase III is a complex, multichain enzyme responsible for most of the replicative synthesis in bacteria. The epsilon subunit contain the editing function and is a proofreading 3'-5' exonuclease.</text>
</comment>
<evidence type="ECO:0000256" key="2">
    <source>
        <dbReference type="ARBA" id="ARBA00001946"/>
    </source>
</evidence>
<comment type="catalytic activity">
    <reaction evidence="16 17">
        <text>DNA(n) + a 2'-deoxyribonucleoside 5'-triphosphate = DNA(n+1) + diphosphate</text>
        <dbReference type="Rhea" id="RHEA:22508"/>
        <dbReference type="Rhea" id="RHEA-COMP:17339"/>
        <dbReference type="Rhea" id="RHEA-COMP:17340"/>
        <dbReference type="ChEBI" id="CHEBI:33019"/>
        <dbReference type="ChEBI" id="CHEBI:61560"/>
        <dbReference type="ChEBI" id="CHEBI:173112"/>
        <dbReference type="EC" id="2.7.7.7"/>
    </reaction>
</comment>
<evidence type="ECO:0000256" key="15">
    <source>
        <dbReference type="ARBA" id="ARBA00025483"/>
    </source>
</evidence>
<dbReference type="SMART" id="SM00479">
    <property type="entry name" value="EXOIII"/>
    <property type="match status" value="1"/>
</dbReference>
<evidence type="ECO:0000256" key="8">
    <source>
        <dbReference type="ARBA" id="ARBA00022722"/>
    </source>
</evidence>
<evidence type="ECO:0000313" key="19">
    <source>
        <dbReference type="EMBL" id="MFC3265418.1"/>
    </source>
</evidence>
<protein>
    <recommendedName>
        <fullName evidence="4 17">DNA polymerase III subunit epsilon</fullName>
        <ecNumber evidence="3 17">2.7.7.7</ecNumber>
    </recommendedName>
</protein>
<keyword evidence="14 17" id="KW-0464">Manganese</keyword>
<dbReference type="EMBL" id="JBHRUV010000017">
    <property type="protein sequence ID" value="MFC3265418.1"/>
    <property type="molecule type" value="Genomic_DNA"/>
</dbReference>
<evidence type="ECO:0000256" key="1">
    <source>
        <dbReference type="ARBA" id="ARBA00001936"/>
    </source>
</evidence>
<comment type="subunit">
    <text evidence="17">DNA polymerase III contains a core (composed of alpha, epsilon and theta chains) that associates with a tau subunit. This core dimerizes to form the POLIII' complex. PolIII' associates with the gamma complex (composed of gamma, delta, delta', psi and chi chains) and with the beta chain to form the complete DNA polymerase III complex.</text>
</comment>
<name>A0ABV7LCF5_9HYPH</name>
<keyword evidence="9 17" id="KW-0479">Metal-binding</keyword>
<reference evidence="20" key="1">
    <citation type="journal article" date="2019" name="Int. J. Syst. Evol. Microbiol.">
        <title>The Global Catalogue of Microorganisms (GCM) 10K type strain sequencing project: providing services to taxonomists for standard genome sequencing and annotation.</title>
        <authorList>
            <consortium name="The Broad Institute Genomics Platform"/>
            <consortium name="The Broad Institute Genome Sequencing Center for Infectious Disease"/>
            <person name="Wu L."/>
            <person name="Ma J."/>
        </authorList>
    </citation>
    <scope>NUCLEOTIDE SEQUENCE [LARGE SCALE GENOMIC DNA]</scope>
    <source>
        <strain evidence="20">CCM 7941</strain>
    </source>
</reference>
<keyword evidence="13 17" id="KW-0239">DNA-directed DNA polymerase</keyword>
<evidence type="ECO:0000313" key="20">
    <source>
        <dbReference type="Proteomes" id="UP001595536"/>
    </source>
</evidence>
<keyword evidence="6 17" id="KW-0548">Nucleotidyltransferase</keyword>
<dbReference type="SUPFAM" id="SSF53098">
    <property type="entry name" value="Ribonuclease H-like"/>
    <property type="match status" value="1"/>
</dbReference>
<comment type="cofactor">
    <cofactor evidence="1 17">
        <name>Mn(2+)</name>
        <dbReference type="ChEBI" id="CHEBI:29035"/>
    </cofactor>
</comment>
<accession>A0ABV7LCF5</accession>
<comment type="cofactor">
    <cofactor evidence="2 17">
        <name>Mg(2+)</name>
        <dbReference type="ChEBI" id="CHEBI:18420"/>
    </cofactor>
</comment>
<dbReference type="Proteomes" id="UP001595536">
    <property type="component" value="Unassembled WGS sequence"/>
</dbReference>
<dbReference type="PANTHER" id="PTHR30231">
    <property type="entry name" value="DNA POLYMERASE III SUBUNIT EPSILON"/>
    <property type="match status" value="1"/>
</dbReference>
<keyword evidence="12 17" id="KW-0460">Magnesium</keyword>
<dbReference type="NCBIfam" id="TIGR01406">
    <property type="entry name" value="dnaQ_proteo"/>
    <property type="match status" value="1"/>
</dbReference>
<dbReference type="InterPro" id="IPR012337">
    <property type="entry name" value="RNaseH-like_sf"/>
</dbReference>
<evidence type="ECO:0000256" key="4">
    <source>
        <dbReference type="ARBA" id="ARBA00020352"/>
    </source>
</evidence>
<evidence type="ECO:0000256" key="13">
    <source>
        <dbReference type="ARBA" id="ARBA00022932"/>
    </source>
</evidence>
<evidence type="ECO:0000256" key="14">
    <source>
        <dbReference type="ARBA" id="ARBA00023211"/>
    </source>
</evidence>
<dbReference type="PANTHER" id="PTHR30231:SF41">
    <property type="entry name" value="DNA POLYMERASE III SUBUNIT EPSILON"/>
    <property type="match status" value="1"/>
</dbReference>
<evidence type="ECO:0000256" key="17">
    <source>
        <dbReference type="RuleBase" id="RU364087"/>
    </source>
</evidence>
<organism evidence="19 20">
    <name type="scientific">Camelimonas abortus</name>
    <dbReference type="NCBI Taxonomy" id="1017184"/>
    <lineage>
        <taxon>Bacteria</taxon>
        <taxon>Pseudomonadati</taxon>
        <taxon>Pseudomonadota</taxon>
        <taxon>Alphaproteobacteria</taxon>
        <taxon>Hyphomicrobiales</taxon>
        <taxon>Chelatococcaceae</taxon>
        <taxon>Camelimonas</taxon>
    </lineage>
</organism>
<evidence type="ECO:0000256" key="12">
    <source>
        <dbReference type="ARBA" id="ARBA00022842"/>
    </source>
</evidence>
<evidence type="ECO:0000256" key="11">
    <source>
        <dbReference type="ARBA" id="ARBA00022839"/>
    </source>
</evidence>
<comment type="caution">
    <text evidence="19">The sequence shown here is derived from an EMBL/GenBank/DDBJ whole genome shotgun (WGS) entry which is preliminary data.</text>
</comment>
<evidence type="ECO:0000256" key="6">
    <source>
        <dbReference type="ARBA" id="ARBA00022695"/>
    </source>
</evidence>
<proteinExistence type="predicted"/>
<dbReference type="Gene3D" id="3.30.420.10">
    <property type="entry name" value="Ribonuclease H-like superfamily/Ribonuclease H"/>
    <property type="match status" value="1"/>
</dbReference>
<dbReference type="NCBIfam" id="NF004316">
    <property type="entry name" value="PRK05711.1"/>
    <property type="match status" value="1"/>
</dbReference>
<dbReference type="CDD" id="cd06131">
    <property type="entry name" value="DNA_pol_III_epsilon_Ecoli_like"/>
    <property type="match status" value="1"/>
</dbReference>
<evidence type="ECO:0000256" key="10">
    <source>
        <dbReference type="ARBA" id="ARBA00022801"/>
    </source>
</evidence>
<keyword evidence="5 17" id="KW-0808">Transferase</keyword>
<evidence type="ECO:0000259" key="18">
    <source>
        <dbReference type="SMART" id="SM00479"/>
    </source>
</evidence>
<keyword evidence="20" id="KW-1185">Reference proteome</keyword>
<dbReference type="NCBIfam" id="TIGR00573">
    <property type="entry name" value="dnaq"/>
    <property type="match status" value="1"/>
</dbReference>
<evidence type="ECO:0000256" key="16">
    <source>
        <dbReference type="ARBA" id="ARBA00049244"/>
    </source>
</evidence>